<dbReference type="EMBL" id="PSQE01000008">
    <property type="protein sequence ID" value="RHN42403.1"/>
    <property type="molecule type" value="Genomic_DNA"/>
</dbReference>
<evidence type="ECO:0000313" key="4">
    <source>
        <dbReference type="Proteomes" id="UP000265566"/>
    </source>
</evidence>
<protein>
    <submittedName>
        <fullName evidence="3">Putative pentatricopeptide</fullName>
    </submittedName>
</protein>
<feature type="repeat" description="PPR" evidence="2">
    <location>
        <begin position="176"/>
        <end position="210"/>
    </location>
</feature>
<dbReference type="FunFam" id="1.25.40.10:FF:001093">
    <property type="entry name" value="Pentatricopeptide repeat-containing protein At2g34400"/>
    <property type="match status" value="1"/>
</dbReference>
<dbReference type="Pfam" id="PF13041">
    <property type="entry name" value="PPR_2"/>
    <property type="match status" value="2"/>
</dbReference>
<dbReference type="Gene3D" id="1.25.40.10">
    <property type="entry name" value="Tetratricopeptide repeat domain"/>
    <property type="match status" value="3"/>
</dbReference>
<sequence>MEAITKFCDEAIVLRTLNLIKKSTRLCHFLQLHSLFLKSSLDHNSNIISHFILPASSISLSYANSFFHSLPITPPLFAWNTIIRAFSNTPTPFHSLYLFRQLQSSHFSPNNFTYPFVIKACARFSSIYHGGMIHSLTIKTGFCSDCYIGNALLRFYADCGEIGFARMVFDEMFDRDVVSWSSMIGAYVCSKTPLEAFNVFQEMRVADEKPNYVTLVSLLSACTKTINLCAGVSVHSYIIRNHIEMGVELGTALFEMYAKCGQIDKALLVFDLMPEKNLQSCTIMISALANHSRENDAISLFNRMEDMGLKPDSLSFSAILSACSHMGLVYEGKMYFDKMVRLYNIKPTVEHYGCMVDLLGRAGLLQEAYDIIKNMPVEPNAVIVRSFLGACRNHGWVPNLDDDLMSKLESELGANYVLAANLFSDRSSWKDANELRLVMKRKGLKKVPGCSWLEVQN</sequence>
<evidence type="ECO:0000313" key="3">
    <source>
        <dbReference type="EMBL" id="RHN42403.1"/>
    </source>
</evidence>
<reference evidence="4" key="1">
    <citation type="journal article" date="2018" name="Nat. Plants">
        <title>Whole-genome landscape of Medicago truncatula symbiotic genes.</title>
        <authorList>
            <person name="Pecrix Y."/>
            <person name="Staton S.E."/>
            <person name="Sallet E."/>
            <person name="Lelandais-Briere C."/>
            <person name="Moreau S."/>
            <person name="Carrere S."/>
            <person name="Blein T."/>
            <person name="Jardinaud M.F."/>
            <person name="Latrasse D."/>
            <person name="Zouine M."/>
            <person name="Zahm M."/>
            <person name="Kreplak J."/>
            <person name="Mayjonade B."/>
            <person name="Satge C."/>
            <person name="Perez M."/>
            <person name="Cauet S."/>
            <person name="Marande W."/>
            <person name="Chantry-Darmon C."/>
            <person name="Lopez-Roques C."/>
            <person name="Bouchez O."/>
            <person name="Berard A."/>
            <person name="Debelle F."/>
            <person name="Munos S."/>
            <person name="Bendahmane A."/>
            <person name="Berges H."/>
            <person name="Niebel A."/>
            <person name="Buitink J."/>
            <person name="Frugier F."/>
            <person name="Benhamed M."/>
            <person name="Crespi M."/>
            <person name="Gouzy J."/>
            <person name="Gamas P."/>
        </authorList>
    </citation>
    <scope>NUCLEOTIDE SEQUENCE [LARGE SCALE GENOMIC DNA]</scope>
    <source>
        <strain evidence="4">cv. Jemalong A17</strain>
    </source>
</reference>
<gene>
    <name evidence="3" type="ORF">MtrunA17_Chr8g0376511</name>
</gene>
<dbReference type="Pfam" id="PF20431">
    <property type="entry name" value="E_motif"/>
    <property type="match status" value="1"/>
</dbReference>
<dbReference type="GO" id="GO:0009451">
    <property type="term" value="P:RNA modification"/>
    <property type="evidence" value="ECO:0007669"/>
    <property type="project" value="InterPro"/>
</dbReference>
<evidence type="ECO:0000256" key="2">
    <source>
        <dbReference type="PROSITE-ProRule" id="PRU00708"/>
    </source>
</evidence>
<dbReference type="Proteomes" id="UP000265566">
    <property type="component" value="Chromosome 8"/>
</dbReference>
<dbReference type="InterPro" id="IPR002885">
    <property type="entry name" value="PPR_rpt"/>
</dbReference>
<accession>A0A396GPG4</accession>
<dbReference type="PANTHER" id="PTHR47926:SF436">
    <property type="entry name" value="PENTATRICOPEPTIDE REPEAT-CONTAINING PROTEIN ELI1, CHLOROPLASTIC-LIKE ISOFORM X2"/>
    <property type="match status" value="1"/>
</dbReference>
<dbReference type="AlphaFoldDB" id="A0A396GPG4"/>
<name>A0A396GPG4_MEDTR</name>
<dbReference type="InterPro" id="IPR046960">
    <property type="entry name" value="PPR_At4g14850-like_plant"/>
</dbReference>
<comment type="caution">
    <text evidence="3">The sequence shown here is derived from an EMBL/GenBank/DDBJ whole genome shotgun (WGS) entry which is preliminary data.</text>
</comment>
<dbReference type="NCBIfam" id="TIGR00756">
    <property type="entry name" value="PPR"/>
    <property type="match status" value="3"/>
</dbReference>
<dbReference type="InterPro" id="IPR046848">
    <property type="entry name" value="E_motif"/>
</dbReference>
<evidence type="ECO:0000256" key="1">
    <source>
        <dbReference type="ARBA" id="ARBA00022737"/>
    </source>
</evidence>
<proteinExistence type="predicted"/>
<dbReference type="OrthoDB" id="185373at2759"/>
<dbReference type="PROSITE" id="PS51375">
    <property type="entry name" value="PPR"/>
    <property type="match status" value="2"/>
</dbReference>
<dbReference type="FunFam" id="1.25.40.10:FF:000344">
    <property type="entry name" value="Pentatricopeptide repeat-containing protein"/>
    <property type="match status" value="1"/>
</dbReference>
<dbReference type="Gramene" id="rna48840">
    <property type="protein sequence ID" value="RHN42403.1"/>
    <property type="gene ID" value="gene48840"/>
</dbReference>
<keyword evidence="1" id="KW-0677">Repeat</keyword>
<feature type="repeat" description="PPR" evidence="2">
    <location>
        <begin position="277"/>
        <end position="311"/>
    </location>
</feature>
<dbReference type="GO" id="GO:0003723">
    <property type="term" value="F:RNA binding"/>
    <property type="evidence" value="ECO:0007669"/>
    <property type="project" value="InterPro"/>
</dbReference>
<dbReference type="InterPro" id="IPR011990">
    <property type="entry name" value="TPR-like_helical_dom_sf"/>
</dbReference>
<dbReference type="PANTHER" id="PTHR47926">
    <property type="entry name" value="PENTATRICOPEPTIDE REPEAT-CONTAINING PROTEIN"/>
    <property type="match status" value="1"/>
</dbReference>
<dbReference type="Pfam" id="PF01535">
    <property type="entry name" value="PPR"/>
    <property type="match status" value="2"/>
</dbReference>
<organism evidence="3 4">
    <name type="scientific">Medicago truncatula</name>
    <name type="common">Barrel medic</name>
    <name type="synonym">Medicago tribuloides</name>
    <dbReference type="NCBI Taxonomy" id="3880"/>
    <lineage>
        <taxon>Eukaryota</taxon>
        <taxon>Viridiplantae</taxon>
        <taxon>Streptophyta</taxon>
        <taxon>Embryophyta</taxon>
        <taxon>Tracheophyta</taxon>
        <taxon>Spermatophyta</taxon>
        <taxon>Magnoliopsida</taxon>
        <taxon>eudicotyledons</taxon>
        <taxon>Gunneridae</taxon>
        <taxon>Pentapetalae</taxon>
        <taxon>rosids</taxon>
        <taxon>fabids</taxon>
        <taxon>Fabales</taxon>
        <taxon>Fabaceae</taxon>
        <taxon>Papilionoideae</taxon>
        <taxon>50 kb inversion clade</taxon>
        <taxon>NPAAA clade</taxon>
        <taxon>Hologalegina</taxon>
        <taxon>IRL clade</taxon>
        <taxon>Trifolieae</taxon>
        <taxon>Medicago</taxon>
    </lineage>
</organism>